<evidence type="ECO:0000313" key="1">
    <source>
        <dbReference type="EMBL" id="QHU02028.1"/>
    </source>
</evidence>
<dbReference type="EMBL" id="MN740351">
    <property type="protein sequence ID" value="QHU02028.1"/>
    <property type="molecule type" value="Genomic_DNA"/>
</dbReference>
<name>A0A6C0JE45_9ZZZZ</name>
<organism evidence="1">
    <name type="scientific">viral metagenome</name>
    <dbReference type="NCBI Taxonomy" id="1070528"/>
    <lineage>
        <taxon>unclassified sequences</taxon>
        <taxon>metagenomes</taxon>
        <taxon>organismal metagenomes</taxon>
    </lineage>
</organism>
<accession>A0A6C0JE45</accession>
<sequence length="377" mass="43958">MKKYIFYENTFVNKLIVSFVAELKECAEDYSFVFDNIEQIDKQFVQSKYDDGYRLIILFSNRYPLRMVESILPDNVNEDNQINVIMKDEPQSFADDYFITNWFLYWSKLIHESVESTLLHELLSNSVTIPQRRIREYCESIKSLPPHKFVIEVSNLTSESCHHRGMKLINSRQTFINDITKHCRYVTINNDMYGIIVGNHNEAAYQILDKKLCIGVLMCDLQINKNNVLITLITDPNLESPIKDMLSFTKGIYKFNSNFDFFINIVKEDNLSWDSIYDPPIYEKKSPKTVLSELIAEPELIELIQDSTKSTQELIDLIQDSPGEKSLIFPEKIEVFSPQPAEESSQELLKTPQETKLTDEKILKKKVVGRKKFVKLT</sequence>
<reference evidence="1" key="1">
    <citation type="journal article" date="2020" name="Nature">
        <title>Giant virus diversity and host interactions through global metagenomics.</title>
        <authorList>
            <person name="Schulz F."/>
            <person name="Roux S."/>
            <person name="Paez-Espino D."/>
            <person name="Jungbluth S."/>
            <person name="Walsh D.A."/>
            <person name="Denef V.J."/>
            <person name="McMahon K.D."/>
            <person name="Konstantinidis K.T."/>
            <person name="Eloe-Fadrosh E.A."/>
            <person name="Kyrpides N.C."/>
            <person name="Woyke T."/>
        </authorList>
    </citation>
    <scope>NUCLEOTIDE SEQUENCE</scope>
    <source>
        <strain evidence="1">GVMAG-M-3300025880-56</strain>
    </source>
</reference>
<protein>
    <submittedName>
        <fullName evidence="1">Uncharacterized protein</fullName>
    </submittedName>
</protein>
<dbReference type="AlphaFoldDB" id="A0A6C0JE45"/>
<proteinExistence type="predicted"/>